<dbReference type="RefSeq" id="XP_035449517.2">
    <property type="nucleotide sequence ID" value="XM_035593624.2"/>
</dbReference>
<feature type="region of interest" description="Disordered" evidence="1">
    <location>
        <begin position="253"/>
        <end position="285"/>
    </location>
</feature>
<feature type="signal peptide" evidence="2">
    <location>
        <begin position="1"/>
        <end position="18"/>
    </location>
</feature>
<dbReference type="AlphaFoldDB" id="A0A9R0EPQ9"/>
<proteinExistence type="predicted"/>
<dbReference type="GeneID" id="118275601"/>
<sequence>MRYFYLTILILHISFIHASVHSNFRDNGIFDDGKRGVNDDKWQNPKGPMIILQNKKQHNAKDKISVQDITKVLQKARTNEKSIKKGDGLPRSKLFEDIAKKRVGKEYYDMGPVLNEIRKLFRAGPARRQSMKTKYDDSDDSASSSSSGMDMINWKDDFKDYMMEKKFEALNSTIPRGDVTNMAAARPWGVSCGDPNQQDAPWGSCMLAAECDSEYRIYRGDYLCGRTSFVCCSLQYTNYDMYQGLEATFEGSSYSTDSSEKIPHHRKKREHERRKRRRERNVRKRKIKRSISKIVREIKKILHRAYSNGTAMRKKRTRELKKFIKNMKKRYKKDRQALIHVHEFDMTQLDEKLQKKLDQIKGVNEKFFANDTFREILINGTTKEKLKEFLRSHPKLRKILTQRRQDGGLLEPVVEDTSADDLHNDMEYGLLYF</sequence>
<feature type="chain" id="PRO_5040500773" evidence="2">
    <location>
        <begin position="19"/>
        <end position="433"/>
    </location>
</feature>
<reference evidence="4" key="1">
    <citation type="submission" date="2025-08" db="UniProtKB">
        <authorList>
            <consortium name="RefSeq"/>
        </authorList>
    </citation>
    <scope>IDENTIFICATION</scope>
    <source>
        <tissue evidence="4">Whole larval tissue</tissue>
    </source>
</reference>
<keyword evidence="3" id="KW-1185">Reference proteome</keyword>
<evidence type="ECO:0000313" key="4">
    <source>
        <dbReference type="RefSeq" id="XP_035449517.2"/>
    </source>
</evidence>
<protein>
    <submittedName>
        <fullName evidence="4">Uncharacterized protein LOC118275601</fullName>
    </submittedName>
</protein>
<keyword evidence="2" id="KW-0732">Signal</keyword>
<name>A0A9R0EPQ9_SPOFR</name>
<evidence type="ECO:0000256" key="1">
    <source>
        <dbReference type="SAM" id="MobiDB-lite"/>
    </source>
</evidence>
<evidence type="ECO:0000256" key="2">
    <source>
        <dbReference type="SAM" id="SignalP"/>
    </source>
</evidence>
<gene>
    <name evidence="4" type="primary">LOC118275601</name>
</gene>
<feature type="compositionally biased region" description="Basic residues" evidence="1">
    <location>
        <begin position="263"/>
        <end position="285"/>
    </location>
</feature>
<dbReference type="Proteomes" id="UP000829999">
    <property type="component" value="Chromosome 8"/>
</dbReference>
<dbReference type="OrthoDB" id="7432963at2759"/>
<accession>A0A9R0EPQ9</accession>
<organism evidence="3 4">
    <name type="scientific">Spodoptera frugiperda</name>
    <name type="common">Fall armyworm</name>
    <dbReference type="NCBI Taxonomy" id="7108"/>
    <lineage>
        <taxon>Eukaryota</taxon>
        <taxon>Metazoa</taxon>
        <taxon>Ecdysozoa</taxon>
        <taxon>Arthropoda</taxon>
        <taxon>Hexapoda</taxon>
        <taxon>Insecta</taxon>
        <taxon>Pterygota</taxon>
        <taxon>Neoptera</taxon>
        <taxon>Endopterygota</taxon>
        <taxon>Lepidoptera</taxon>
        <taxon>Glossata</taxon>
        <taxon>Ditrysia</taxon>
        <taxon>Noctuoidea</taxon>
        <taxon>Noctuidae</taxon>
        <taxon>Amphipyrinae</taxon>
        <taxon>Spodoptera</taxon>
    </lineage>
</organism>
<feature type="region of interest" description="Disordered" evidence="1">
    <location>
        <begin position="128"/>
        <end position="148"/>
    </location>
</feature>
<evidence type="ECO:0000313" key="3">
    <source>
        <dbReference type="Proteomes" id="UP000829999"/>
    </source>
</evidence>